<reference evidence="3 4" key="1">
    <citation type="submission" date="2024-01" db="EMBL/GenBank/DDBJ databases">
        <title>New evidence supports the origin of RcGTA from prophage.</title>
        <authorList>
            <person name="Xu Y."/>
            <person name="Liu B."/>
            <person name="Chen F."/>
        </authorList>
    </citation>
    <scope>NUCLEOTIDE SEQUENCE [LARGE SCALE GENOMIC DNA]</scope>
    <source>
        <strain evidence="3 4">CBW1107-2</strain>
    </source>
</reference>
<dbReference type="InterPro" id="IPR002744">
    <property type="entry name" value="MIP18-like"/>
</dbReference>
<dbReference type="Pfam" id="PF01883">
    <property type="entry name" value="FeS_assembly_P"/>
    <property type="match status" value="1"/>
</dbReference>
<evidence type="ECO:0000259" key="1">
    <source>
        <dbReference type="Pfam" id="PF01883"/>
    </source>
</evidence>
<evidence type="ECO:0000313" key="3">
    <source>
        <dbReference type="EMBL" id="MEX4009446.1"/>
    </source>
</evidence>
<dbReference type="InterPro" id="IPR052339">
    <property type="entry name" value="Fe-S_Maturation_MIP18"/>
</dbReference>
<dbReference type="Gene3D" id="3.30.300.130">
    <property type="entry name" value="Fe-S cluster assembly (FSCA)"/>
    <property type="match status" value="1"/>
</dbReference>
<dbReference type="PANTHER" id="PTHR42831">
    <property type="entry name" value="FE-S PROTEIN MATURATION AUXILIARY FACTOR YITW"/>
    <property type="match status" value="1"/>
</dbReference>
<comment type="caution">
    <text evidence="3">The sequence shown here is derived from an EMBL/GenBank/DDBJ whole genome shotgun (WGS) entry which is preliminary data.</text>
</comment>
<keyword evidence="4" id="KW-1185">Reference proteome</keyword>
<dbReference type="InterPro" id="IPR056572">
    <property type="entry name" value="Zn_ribbon_PaaD"/>
</dbReference>
<dbReference type="Pfam" id="PF23451">
    <property type="entry name" value="Zn_ribbon_PaaD"/>
    <property type="match status" value="1"/>
</dbReference>
<evidence type="ECO:0000259" key="2">
    <source>
        <dbReference type="Pfam" id="PF23451"/>
    </source>
</evidence>
<name>A0ABV3WYU1_9HYPH</name>
<proteinExistence type="predicted"/>
<dbReference type="PANTHER" id="PTHR42831:SF3">
    <property type="entry name" value="1,2-PHENYLACETYL-COA EPOXIDASE, SUBUNIT D-RELATED"/>
    <property type="match status" value="1"/>
</dbReference>
<protein>
    <submittedName>
        <fullName evidence="3">1,2-phenylacetyl-CoA epoxidase subunit PaaD</fullName>
    </submittedName>
</protein>
<gene>
    <name evidence="3" type="primary">paaD</name>
    <name evidence="3" type="ORF">V1479_19205</name>
</gene>
<dbReference type="InterPro" id="IPR011883">
    <property type="entry name" value="PaaD-like"/>
</dbReference>
<dbReference type="InterPro" id="IPR034904">
    <property type="entry name" value="FSCA_dom_sf"/>
</dbReference>
<evidence type="ECO:0000313" key="4">
    <source>
        <dbReference type="Proteomes" id="UP001559025"/>
    </source>
</evidence>
<accession>A0ABV3WYU1</accession>
<feature type="domain" description="MIP18 family-like" evidence="1">
    <location>
        <begin position="38"/>
        <end position="97"/>
    </location>
</feature>
<dbReference type="SUPFAM" id="SSF117916">
    <property type="entry name" value="Fe-S cluster assembly (FSCA) domain-like"/>
    <property type="match status" value="1"/>
</dbReference>
<dbReference type="NCBIfam" id="TIGR02159">
    <property type="entry name" value="PA_CoA_Oxy4"/>
    <property type="match status" value="1"/>
</dbReference>
<sequence>MKLPISPLVGEMAGRPEGGDVELHADGVCGDAYRRAYAAAASVPDPEVPCVTVADLGILRSVEILDGVAVARVTPTYSGCPAVLAIELAVETALREAGFDARVERVISPAWTTDWITEDGREKLRAYGIAPPVKASNSIRALFGETQVDCPQCGSPHTERVSEFGSTACKALYRCTACREPFDYFKCI</sequence>
<dbReference type="Proteomes" id="UP001559025">
    <property type="component" value="Unassembled WGS sequence"/>
</dbReference>
<organism evidence="3 4">
    <name type="scientific">Neoaquamicrobium sediminum</name>
    <dbReference type="NCBI Taxonomy" id="1849104"/>
    <lineage>
        <taxon>Bacteria</taxon>
        <taxon>Pseudomonadati</taxon>
        <taxon>Pseudomonadota</taxon>
        <taxon>Alphaproteobacteria</taxon>
        <taxon>Hyphomicrobiales</taxon>
        <taxon>Phyllobacteriaceae</taxon>
        <taxon>Neoaquamicrobium</taxon>
    </lineage>
</organism>
<dbReference type="EMBL" id="JAZHFV010000006">
    <property type="protein sequence ID" value="MEX4009446.1"/>
    <property type="molecule type" value="Genomic_DNA"/>
</dbReference>
<feature type="domain" description="PaaD zinc beta ribbon" evidence="2">
    <location>
        <begin position="138"/>
        <end position="186"/>
    </location>
</feature>